<dbReference type="EMBL" id="JAGSOG010000010">
    <property type="protein sequence ID" value="MBR7832348.1"/>
    <property type="molecule type" value="Genomic_DNA"/>
</dbReference>
<dbReference type="InterPro" id="IPR038731">
    <property type="entry name" value="RgtA/B/C-like"/>
</dbReference>
<evidence type="ECO:0000313" key="3">
    <source>
        <dbReference type="EMBL" id="MBR7832348.1"/>
    </source>
</evidence>
<feature type="transmembrane region" description="Helical" evidence="1">
    <location>
        <begin position="204"/>
        <end position="222"/>
    </location>
</feature>
<feature type="domain" description="Glycosyltransferase RgtA/B/C/D-like" evidence="2">
    <location>
        <begin position="124"/>
        <end position="235"/>
    </location>
</feature>
<dbReference type="GO" id="GO:0016757">
    <property type="term" value="F:glycosyltransferase activity"/>
    <property type="evidence" value="ECO:0007669"/>
    <property type="project" value="UniProtKB-KW"/>
</dbReference>
<evidence type="ECO:0000256" key="1">
    <source>
        <dbReference type="SAM" id="Phobius"/>
    </source>
</evidence>
<name>A0A941IPW8_9ACTN</name>
<keyword evidence="1" id="KW-0812">Transmembrane</keyword>
<reference evidence="3" key="1">
    <citation type="submission" date="2021-04" db="EMBL/GenBank/DDBJ databases">
        <title>Genome based classification of Actinospica acidithermotolerans sp. nov., an actinobacterium isolated from an Indonesian hot spring.</title>
        <authorList>
            <person name="Kusuma A.B."/>
            <person name="Putra K.E."/>
            <person name="Nafisah S."/>
            <person name="Loh J."/>
            <person name="Nouioui I."/>
            <person name="Goodfellow M."/>
        </authorList>
    </citation>
    <scope>NUCLEOTIDE SEQUENCE</scope>
    <source>
        <strain evidence="3">CSCA 57</strain>
    </source>
</reference>
<feature type="transmembrane region" description="Helical" evidence="1">
    <location>
        <begin position="151"/>
        <end position="172"/>
    </location>
</feature>
<dbReference type="EC" id="2.4.-.-" evidence="3"/>
<proteinExistence type="predicted"/>
<gene>
    <name evidence="3" type="ORF">KDL01_03715</name>
</gene>
<keyword evidence="3" id="KW-0808">Transferase</keyword>
<protein>
    <submittedName>
        <fullName evidence="3">Glycosyltransferase family 39 protein</fullName>
        <ecNumber evidence="3">2.4.-.-</ecNumber>
    </submittedName>
</protein>
<dbReference type="RefSeq" id="WP_212526884.1">
    <property type="nucleotide sequence ID" value="NZ_JAGSOG010000010.1"/>
</dbReference>
<feature type="transmembrane region" description="Helical" evidence="1">
    <location>
        <begin position="121"/>
        <end position="144"/>
    </location>
</feature>
<sequence length="543" mass="57537">MEPAATPLPGDNDVTETLLLFRNELEREIERRARDEARAARPRGLRRLLPYLPLLPVLAVQSLLATRLMSGRSASVEEAADLFAGHMEIGHLLHGTTVSNYPTFFSGAPTLYPVAAALADAAHGLFGARCLSLLCMLLATAAVYKTGRRIYGVPTAVGAAALFSVLGPTLHLSSYATFDAPALCLLAWSLYYTVAFAHGDSRNALIYAIGFMVLADCVKYAVLLWNPLIVAMVAAAGPGMDAWKVTRSWNVQRFGLLAASVLGVALLAGREPYFTGLTRTAKLTVDSNLLRGSVLSEVDHWFGVLFVLALAGFLTLLPAARRDPAGFGPKAGAAGLLLCGGLIAPLYQLLINSNLSLDKQTDIGAVFAAVPAGWLLARIAQTARQPQALTAAVTAVFSLAVAVPMGIAGVSQATSLANAWPNSTQMISMLRPLVARGKQNYLVEDAAVAEYALGGKTVKWTQWHDTAGCTWSDGTTFLTGAAACSAAISANYYSIIVLDYAETPKLDAAIFPTISHSGYRLQGSYSVPTSLGTRTYSVWALVG</sequence>
<organism evidence="3 4">
    <name type="scientific">Actinospica durhamensis</name>
    <dbReference type="NCBI Taxonomy" id="1508375"/>
    <lineage>
        <taxon>Bacteria</taxon>
        <taxon>Bacillati</taxon>
        <taxon>Actinomycetota</taxon>
        <taxon>Actinomycetes</taxon>
        <taxon>Catenulisporales</taxon>
        <taxon>Actinospicaceae</taxon>
        <taxon>Actinospica</taxon>
    </lineage>
</organism>
<comment type="caution">
    <text evidence="3">The sequence shown here is derived from an EMBL/GenBank/DDBJ whole genome shotgun (WGS) entry which is preliminary data.</text>
</comment>
<evidence type="ECO:0000313" key="4">
    <source>
        <dbReference type="Proteomes" id="UP000675781"/>
    </source>
</evidence>
<feature type="transmembrane region" description="Helical" evidence="1">
    <location>
        <begin position="388"/>
        <end position="407"/>
    </location>
</feature>
<dbReference type="Pfam" id="PF13231">
    <property type="entry name" value="PMT_2"/>
    <property type="match status" value="1"/>
</dbReference>
<keyword evidence="1" id="KW-1133">Transmembrane helix</keyword>
<dbReference type="AlphaFoldDB" id="A0A941IPW8"/>
<feature type="transmembrane region" description="Helical" evidence="1">
    <location>
        <begin position="48"/>
        <end position="69"/>
    </location>
</feature>
<evidence type="ECO:0000259" key="2">
    <source>
        <dbReference type="Pfam" id="PF13231"/>
    </source>
</evidence>
<keyword evidence="4" id="KW-1185">Reference proteome</keyword>
<feature type="transmembrane region" description="Helical" evidence="1">
    <location>
        <begin position="363"/>
        <end position="381"/>
    </location>
</feature>
<dbReference type="Proteomes" id="UP000675781">
    <property type="component" value="Unassembled WGS sequence"/>
</dbReference>
<feature type="transmembrane region" description="Helical" evidence="1">
    <location>
        <begin position="300"/>
        <end position="319"/>
    </location>
</feature>
<keyword evidence="3" id="KW-0328">Glycosyltransferase</keyword>
<accession>A0A941IPW8</accession>
<feature type="transmembrane region" description="Helical" evidence="1">
    <location>
        <begin position="331"/>
        <end position="351"/>
    </location>
</feature>
<feature type="transmembrane region" description="Helical" evidence="1">
    <location>
        <begin position="253"/>
        <end position="269"/>
    </location>
</feature>
<keyword evidence="1" id="KW-0472">Membrane</keyword>